<reference evidence="1 2" key="1">
    <citation type="journal article" date="2014" name="BMC Genomics">
        <title>Comparative genomics of the major fungal agents of human and animal Sporotrichosis: Sporothrix schenckii and Sporothrix brasiliensis.</title>
        <authorList>
            <person name="Teixeira M.M."/>
            <person name="de Almeida L.G."/>
            <person name="Kubitschek-Barreira P."/>
            <person name="Alves F.L."/>
            <person name="Kioshima E.S."/>
            <person name="Abadio A.K."/>
            <person name="Fernandes L."/>
            <person name="Derengowski L.S."/>
            <person name="Ferreira K.S."/>
            <person name="Souza R.C."/>
            <person name="Ruiz J.C."/>
            <person name="de Andrade N.C."/>
            <person name="Paes H.C."/>
            <person name="Nicola A.M."/>
            <person name="Albuquerque P."/>
            <person name="Gerber A.L."/>
            <person name="Martins V.P."/>
            <person name="Peconick L.D."/>
            <person name="Neto A.V."/>
            <person name="Chaucanez C.B."/>
            <person name="Silva P.A."/>
            <person name="Cunha O.L."/>
            <person name="de Oliveira F.F."/>
            <person name="dos Santos T.C."/>
            <person name="Barros A.L."/>
            <person name="Soares M.A."/>
            <person name="de Oliveira L.M."/>
            <person name="Marini M.M."/>
            <person name="Villalobos-Duno H."/>
            <person name="Cunha M.M."/>
            <person name="de Hoog S."/>
            <person name="da Silveira J.F."/>
            <person name="Henrissat B."/>
            <person name="Nino-Vega G.A."/>
            <person name="Cisalpino P.S."/>
            <person name="Mora-Montes H.M."/>
            <person name="Almeida S.R."/>
            <person name="Stajich J.E."/>
            <person name="Lopes-Bezerra L.M."/>
            <person name="Vasconcelos A.T."/>
            <person name="Felipe M.S."/>
        </authorList>
    </citation>
    <scope>NUCLEOTIDE SEQUENCE [LARGE SCALE GENOMIC DNA]</scope>
    <source>
        <strain evidence="1 2">1099-18</strain>
    </source>
</reference>
<name>A0A0F2LRV5_SPOSC</name>
<sequence length="152" mass="17119">MPLCQLYLAFPHAQTTLNPPSTPAKHHLVRRLLHHHCHTSSSTSSPTATTCARTDCIAFRLSALPLLFVASRRAHRWAIDLQRGPIPLKPVRPRDDSTVSTDIARIITTFAAKHRREQLTRASTLTTLRRDSVPRRLRTKMLQPVRPPASSI</sequence>
<dbReference type="VEuPathDB" id="FungiDB:SPSK_05590"/>
<gene>
    <name evidence="1" type="ORF">SPSK_05590</name>
</gene>
<evidence type="ECO:0000313" key="1">
    <source>
        <dbReference type="EMBL" id="KJR80242.1"/>
    </source>
</evidence>
<dbReference type="AlphaFoldDB" id="A0A0F2LRV5"/>
<protein>
    <submittedName>
        <fullName evidence="1">Uncharacterized protein</fullName>
    </submittedName>
</protein>
<dbReference type="RefSeq" id="XP_016582918.1">
    <property type="nucleotide sequence ID" value="XM_016732333.1"/>
</dbReference>
<reference evidence="1 2" key="2">
    <citation type="journal article" date="2015" name="Eukaryot. Cell">
        <title>Asexual propagation of a virulent clone complex in a human and feline outbreak of sporotrichosis.</title>
        <authorList>
            <person name="Teixeira Mde M."/>
            <person name="Rodrigues A.M."/>
            <person name="Tsui C.K."/>
            <person name="de Almeida L.G."/>
            <person name="Van Diepeningen A.D."/>
            <person name="van den Ende B.G."/>
            <person name="Fernandes G.F."/>
            <person name="Kano R."/>
            <person name="Hamelin R.C."/>
            <person name="Lopes-Bezerra L.M."/>
            <person name="Vasconcelos A.T."/>
            <person name="de Hoog S."/>
            <person name="de Camargo Z.P."/>
            <person name="Felipe M.S."/>
        </authorList>
    </citation>
    <scope>NUCLEOTIDE SEQUENCE [LARGE SCALE GENOMIC DNA]</scope>
    <source>
        <strain evidence="1 2">1099-18</strain>
    </source>
</reference>
<proteinExistence type="predicted"/>
<comment type="caution">
    <text evidence="1">The sequence shown here is derived from an EMBL/GenBank/DDBJ whole genome shotgun (WGS) entry which is preliminary data.</text>
</comment>
<dbReference type="KEGG" id="ssck:SPSK_05590"/>
<dbReference type="EMBL" id="AXCR01000012">
    <property type="protein sequence ID" value="KJR80242.1"/>
    <property type="molecule type" value="Genomic_DNA"/>
</dbReference>
<dbReference type="OrthoDB" id="10361958at2759"/>
<dbReference type="Proteomes" id="UP000033710">
    <property type="component" value="Unassembled WGS sequence"/>
</dbReference>
<evidence type="ECO:0000313" key="2">
    <source>
        <dbReference type="Proteomes" id="UP000033710"/>
    </source>
</evidence>
<dbReference type="GeneID" id="27667610"/>
<accession>A0A0F2LRV5</accession>
<organism evidence="1 2">
    <name type="scientific">Sporothrix schenckii 1099-18</name>
    <dbReference type="NCBI Taxonomy" id="1397361"/>
    <lineage>
        <taxon>Eukaryota</taxon>
        <taxon>Fungi</taxon>
        <taxon>Dikarya</taxon>
        <taxon>Ascomycota</taxon>
        <taxon>Pezizomycotina</taxon>
        <taxon>Sordariomycetes</taxon>
        <taxon>Sordariomycetidae</taxon>
        <taxon>Ophiostomatales</taxon>
        <taxon>Ophiostomataceae</taxon>
        <taxon>Sporothrix</taxon>
    </lineage>
</organism>